<evidence type="ECO:0000259" key="4">
    <source>
        <dbReference type="Pfam" id="PF00004"/>
    </source>
</evidence>
<keyword evidence="2" id="KW-0067">ATP-binding</keyword>
<dbReference type="InterPro" id="IPR003959">
    <property type="entry name" value="ATPase_AAA_core"/>
</dbReference>
<name>A0AAD6RZ05_9AGAR</name>
<dbReference type="InterPro" id="IPR051701">
    <property type="entry name" value="Mito_OM_Translocase_MSP1"/>
</dbReference>
<keyword evidence="6" id="KW-1185">Reference proteome</keyword>
<keyword evidence="1" id="KW-0547">Nucleotide-binding</keyword>
<evidence type="ECO:0000313" key="5">
    <source>
        <dbReference type="EMBL" id="KAJ7017627.1"/>
    </source>
</evidence>
<protein>
    <recommendedName>
        <fullName evidence="4">ATPase AAA-type core domain-containing protein</fullName>
    </recommendedName>
</protein>
<dbReference type="EMBL" id="JARJCM010000391">
    <property type="protein sequence ID" value="KAJ7017627.1"/>
    <property type="molecule type" value="Genomic_DNA"/>
</dbReference>
<dbReference type="Gene3D" id="3.40.50.300">
    <property type="entry name" value="P-loop containing nucleotide triphosphate hydrolases"/>
    <property type="match status" value="1"/>
</dbReference>
<gene>
    <name evidence="5" type="ORF">C8F04DRAFT_1279061</name>
</gene>
<dbReference type="GO" id="GO:0016887">
    <property type="term" value="F:ATP hydrolysis activity"/>
    <property type="evidence" value="ECO:0007669"/>
    <property type="project" value="InterPro"/>
</dbReference>
<evidence type="ECO:0000256" key="1">
    <source>
        <dbReference type="ARBA" id="ARBA00022741"/>
    </source>
</evidence>
<evidence type="ECO:0000256" key="2">
    <source>
        <dbReference type="ARBA" id="ARBA00022840"/>
    </source>
</evidence>
<dbReference type="PANTHER" id="PTHR45644:SF56">
    <property type="entry name" value="AAA ATPASE, PUTATIVE (AFU_ORTHOLOGUE AFUA_2G12920)-RELATED"/>
    <property type="match status" value="1"/>
</dbReference>
<dbReference type="Proteomes" id="UP001218188">
    <property type="component" value="Unassembled WGS sequence"/>
</dbReference>
<organism evidence="5 6">
    <name type="scientific">Mycena alexandri</name>
    <dbReference type="NCBI Taxonomy" id="1745969"/>
    <lineage>
        <taxon>Eukaryota</taxon>
        <taxon>Fungi</taxon>
        <taxon>Dikarya</taxon>
        <taxon>Basidiomycota</taxon>
        <taxon>Agaricomycotina</taxon>
        <taxon>Agaricomycetes</taxon>
        <taxon>Agaricomycetidae</taxon>
        <taxon>Agaricales</taxon>
        <taxon>Marasmiineae</taxon>
        <taxon>Mycenaceae</taxon>
        <taxon>Mycena</taxon>
    </lineage>
</organism>
<proteinExistence type="predicted"/>
<evidence type="ECO:0000256" key="3">
    <source>
        <dbReference type="SAM" id="MobiDB-lite"/>
    </source>
</evidence>
<evidence type="ECO:0000313" key="6">
    <source>
        <dbReference type="Proteomes" id="UP001218188"/>
    </source>
</evidence>
<reference evidence="5" key="1">
    <citation type="submission" date="2023-03" db="EMBL/GenBank/DDBJ databases">
        <title>Massive genome expansion in bonnet fungi (Mycena s.s.) driven by repeated elements and novel gene families across ecological guilds.</title>
        <authorList>
            <consortium name="Lawrence Berkeley National Laboratory"/>
            <person name="Harder C.B."/>
            <person name="Miyauchi S."/>
            <person name="Viragh M."/>
            <person name="Kuo A."/>
            <person name="Thoen E."/>
            <person name="Andreopoulos B."/>
            <person name="Lu D."/>
            <person name="Skrede I."/>
            <person name="Drula E."/>
            <person name="Henrissat B."/>
            <person name="Morin E."/>
            <person name="Kohler A."/>
            <person name="Barry K."/>
            <person name="LaButti K."/>
            <person name="Morin E."/>
            <person name="Salamov A."/>
            <person name="Lipzen A."/>
            <person name="Mereny Z."/>
            <person name="Hegedus B."/>
            <person name="Baldrian P."/>
            <person name="Stursova M."/>
            <person name="Weitz H."/>
            <person name="Taylor A."/>
            <person name="Grigoriev I.V."/>
            <person name="Nagy L.G."/>
            <person name="Martin F."/>
            <person name="Kauserud H."/>
        </authorList>
    </citation>
    <scope>NUCLEOTIDE SEQUENCE</scope>
    <source>
        <strain evidence="5">CBHHK200</strain>
    </source>
</reference>
<dbReference type="GO" id="GO:0005741">
    <property type="term" value="C:mitochondrial outer membrane"/>
    <property type="evidence" value="ECO:0007669"/>
    <property type="project" value="TreeGrafter"/>
</dbReference>
<dbReference type="SUPFAM" id="SSF52540">
    <property type="entry name" value="P-loop containing nucleoside triphosphate hydrolases"/>
    <property type="match status" value="1"/>
</dbReference>
<feature type="region of interest" description="Disordered" evidence="3">
    <location>
        <begin position="579"/>
        <end position="603"/>
    </location>
</feature>
<dbReference type="AlphaFoldDB" id="A0AAD6RZ05"/>
<sequence>MSLLDPTIQPAVVDKCFVQYLPDSPPSLHGVLVNPADDTSGPSIQLAPGLLTTAVGTVSAAFRVASSPLADRVDSAKDTLPVTVICSPDLNSLVAVDATVRYIAHSVEADLVILDPADLADGRRGVFGEELTDAFWQLYSHHYANEEVHDDPNPGSTSGDPKTKIEDPRFTRARDLVQRFFLMQSSIPETSLNRRRIVYLRDYGALSKAMLPLLPALFDATSSGPPTLVVAGISPIQRVVLPEDSSHRSNQKTTQHERFLGRMDCDFLEYLDARYGATLRKPDSLERYQSLEHIFTSTFINRYRGQALHHRPRRRLFMSSDSDSKSPPRGSRRMRLRFARIVRVGFMHDPPLQDVTQTEREKRFLGANLWLIHHHAALQGKSFDFNIEHCYKLYIDQVTKATVPTALTSAVLNKARLNHVANSLPSSPEFMDVLHAVDSKHMPDSEWTQVLNIAKKSNETTTVDRILARIRGESLSEHEKKLLPCVVDPTTIQTTFADVYVQPEITTTLRMAVMRPILHPEDYATGILAQESMGGVLLFGPPGTGKTLVCRALAKECGARMLELPASIIQQCAVGETEKAPEPMRHNASYPLEPSGSPNADDTAQTTVATAHSLLGVVHVEQTIARENPLLDGDVEKCSTSSRR</sequence>
<feature type="domain" description="ATPase AAA-type core" evidence="4">
    <location>
        <begin position="536"/>
        <end position="580"/>
    </location>
</feature>
<comment type="caution">
    <text evidence="5">The sequence shown here is derived from an EMBL/GenBank/DDBJ whole genome shotgun (WGS) entry which is preliminary data.</text>
</comment>
<accession>A0AAD6RZ05</accession>
<dbReference type="PANTHER" id="PTHR45644">
    <property type="entry name" value="AAA ATPASE, PUTATIVE (AFU_ORTHOLOGUE AFUA_2G12920)-RELATED-RELATED"/>
    <property type="match status" value="1"/>
</dbReference>
<dbReference type="GO" id="GO:0005524">
    <property type="term" value="F:ATP binding"/>
    <property type="evidence" value="ECO:0007669"/>
    <property type="project" value="UniProtKB-KW"/>
</dbReference>
<dbReference type="InterPro" id="IPR027417">
    <property type="entry name" value="P-loop_NTPase"/>
</dbReference>
<feature type="region of interest" description="Disordered" evidence="3">
    <location>
        <begin position="146"/>
        <end position="166"/>
    </location>
</feature>
<dbReference type="Pfam" id="PF00004">
    <property type="entry name" value="AAA"/>
    <property type="match status" value="1"/>
</dbReference>